<evidence type="ECO:0000256" key="1">
    <source>
        <dbReference type="ARBA" id="ARBA00004567"/>
    </source>
</evidence>
<keyword evidence="21" id="KW-1185">Reference proteome</keyword>
<comment type="caution">
    <text evidence="20">The sequence shown here is derived from an EMBL/GenBank/DDBJ whole genome shotgun (WGS) entry which is preliminary data.</text>
</comment>
<dbReference type="Pfam" id="PF05172">
    <property type="entry name" value="RRM_Nup35"/>
    <property type="match status" value="1"/>
</dbReference>
<dbReference type="InterPro" id="IPR012677">
    <property type="entry name" value="Nucleotide-bd_a/b_plait_sf"/>
</dbReference>
<name>A0A8S1HY12_9PELO</name>
<feature type="compositionally biased region" description="Polar residues" evidence="17">
    <location>
        <begin position="28"/>
        <end position="37"/>
    </location>
</feature>
<evidence type="ECO:0000256" key="13">
    <source>
        <dbReference type="ARBA" id="ARBA00029997"/>
    </source>
</evidence>
<dbReference type="Proteomes" id="UP000835052">
    <property type="component" value="Unassembled WGS sequence"/>
</dbReference>
<evidence type="ECO:0000256" key="15">
    <source>
        <dbReference type="PROSITE-ProRule" id="PRU00134"/>
    </source>
</evidence>
<evidence type="ECO:0000256" key="17">
    <source>
        <dbReference type="SAM" id="MobiDB-lite"/>
    </source>
</evidence>
<evidence type="ECO:0000256" key="7">
    <source>
        <dbReference type="ARBA" id="ARBA00022816"/>
    </source>
</evidence>
<comment type="subcellular location">
    <subcellularLocation>
        <location evidence="1">Nucleus</location>
        <location evidence="1">Nuclear pore complex</location>
    </subcellularLocation>
</comment>
<evidence type="ECO:0000256" key="11">
    <source>
        <dbReference type="ARBA" id="ARBA00023132"/>
    </source>
</evidence>
<protein>
    <recommendedName>
        <fullName evidence="3">Nucleoporin NUP35</fullName>
    </recommendedName>
    <alternativeName>
        <fullName evidence="14">35 kDa nucleoporin</fullName>
    </alternativeName>
    <alternativeName>
        <fullName evidence="13">Nucleoporin NUP53</fullName>
    </alternativeName>
</protein>
<keyword evidence="8" id="KW-0862">Zinc</keyword>
<sequence length="825" mass="91250">MFSTPNSGRTSTLDRSELGANGVPRIPGTTQEQSTPSFLFGPKRRSTIVGNSNYANSPFSPSAPASDIFASPAPSAIPSHLKDSSAPNNMNKSVHWSPALVQQHDDRNFNATGTVGTPTGGLSSKANMFASPIINAPPLRSHRDELEPVKKAPRRSIATPYRMNTPASATVHETPEAFEGADDSAATWVTLFGFSSQQLSAVLRLFSRHGEIVNHQTPPKGNWMHVRYSCVAHAQQALARNGAPLDSATYIGAIPCTDKEVLSGKAQGIVARTPVATNRSLLNETIPEQHDEFIPAVTPVRNISPNENIDRSALNTSVFDPNASLNASRMSVRSGVGMRSLCAEQKLNATPQQSGILDKLWNTMEDPFAVALSKEQLLQYCSRCLHRDRPLSVCGDCRAVAYCSKPCQLEDALQHSNECDSIQKAGYVANDSVRLLMRIYDLWKAGQIGKVKVEGETRSLETLPLHDGEFEAEAQEFLLSEYLPFGRQTQPDQVQIKKIYKMLMTNSVTVSNQLGTSIGIALCIALSKADHSCKPNTRVAFHCRSAMLVPTDRMPTALSEATHSYIDELQPVSVRRKFLKERYHFDCECEGCVDVERNHLQEAWRCGICVDGYMWNTRDSKCSLCGWKIKEDYYAKCAKADEMAAKNLSVVSRDDLPLNDRFILAQRLMITFEELFYKYNVNRIIPLRTLYAASICNKDTSSAIRFGLDLLQIQQQYQEENDMAILYLKFGVAKVMLAGGAIESARELLEAIVGPYTRVFGPEAPPVISIRDMLKQTSNSEDEDEDEDEDEEEEEDEGTTTEEAQDEGQESETEHEDNVAPKGSV</sequence>
<dbReference type="GO" id="GO:0008270">
    <property type="term" value="F:zinc ion binding"/>
    <property type="evidence" value="ECO:0007669"/>
    <property type="project" value="UniProtKB-KW"/>
</dbReference>
<feature type="domain" description="MYND-type" evidence="18">
    <location>
        <begin position="381"/>
        <end position="419"/>
    </location>
</feature>
<dbReference type="InterPro" id="IPR050869">
    <property type="entry name" value="H3K4_H4K5_MeTrfase"/>
</dbReference>
<feature type="region of interest" description="Disordered" evidence="17">
    <location>
        <begin position="1"/>
        <end position="40"/>
    </location>
</feature>
<dbReference type="PROSITE" id="PS50865">
    <property type="entry name" value="ZF_MYND_2"/>
    <property type="match status" value="1"/>
</dbReference>
<evidence type="ECO:0000256" key="16">
    <source>
        <dbReference type="PROSITE-ProRule" id="PRU00804"/>
    </source>
</evidence>
<dbReference type="GO" id="GO:0051028">
    <property type="term" value="P:mRNA transport"/>
    <property type="evidence" value="ECO:0007669"/>
    <property type="project" value="UniProtKB-UniRule"/>
</dbReference>
<evidence type="ECO:0000256" key="3">
    <source>
        <dbReference type="ARBA" id="ARBA00016439"/>
    </source>
</evidence>
<dbReference type="GO" id="GO:0005643">
    <property type="term" value="C:nuclear pore"/>
    <property type="evidence" value="ECO:0007669"/>
    <property type="project" value="UniProtKB-SubCell"/>
</dbReference>
<dbReference type="FunFam" id="3.30.70.330:FF:000095">
    <property type="entry name" value="Putative Nucleoporin NUP53"/>
    <property type="match status" value="1"/>
</dbReference>
<keyword evidence="5" id="KW-0479">Metal-binding</keyword>
<evidence type="ECO:0000313" key="20">
    <source>
        <dbReference type="EMBL" id="CAD6199727.1"/>
    </source>
</evidence>
<dbReference type="Pfam" id="PF01753">
    <property type="entry name" value="zf-MYND"/>
    <property type="match status" value="1"/>
</dbReference>
<dbReference type="GO" id="GO:0015031">
    <property type="term" value="P:protein transport"/>
    <property type="evidence" value="ECO:0007669"/>
    <property type="project" value="UniProtKB-KW"/>
</dbReference>
<keyword evidence="10" id="KW-0811">Translocation</keyword>
<feature type="compositionally biased region" description="Acidic residues" evidence="17">
    <location>
        <begin position="780"/>
        <end position="815"/>
    </location>
</feature>
<dbReference type="GO" id="GO:0003676">
    <property type="term" value="F:nucleic acid binding"/>
    <property type="evidence" value="ECO:0007669"/>
    <property type="project" value="InterPro"/>
</dbReference>
<dbReference type="CDD" id="cd12441">
    <property type="entry name" value="RRM_Nup53_like"/>
    <property type="match status" value="1"/>
</dbReference>
<feature type="compositionally biased region" description="Polar residues" evidence="17">
    <location>
        <begin position="1"/>
        <end position="11"/>
    </location>
</feature>
<keyword evidence="7 16" id="KW-0509">mRNA transport</keyword>
<evidence type="ECO:0000313" key="21">
    <source>
        <dbReference type="Proteomes" id="UP000835052"/>
    </source>
</evidence>
<dbReference type="Gene3D" id="1.10.220.160">
    <property type="match status" value="1"/>
</dbReference>
<gene>
    <name evidence="20" type="ORF">CAUJ_LOCUS15627</name>
</gene>
<accession>A0A8S1HY12</accession>
<dbReference type="EMBL" id="CAJGYM010000198">
    <property type="protein sequence ID" value="CAD6199727.1"/>
    <property type="molecule type" value="Genomic_DNA"/>
</dbReference>
<keyword evidence="6 15" id="KW-0863">Zinc-finger</keyword>
<dbReference type="PANTHER" id="PTHR12197">
    <property type="entry name" value="HISTONE-LYSINE N-METHYLTRANSFERASE SMYD"/>
    <property type="match status" value="1"/>
</dbReference>
<reference evidence="20" key="1">
    <citation type="submission" date="2020-10" db="EMBL/GenBank/DDBJ databases">
        <authorList>
            <person name="Kikuchi T."/>
        </authorList>
    </citation>
    <scope>NUCLEOTIDE SEQUENCE</scope>
    <source>
        <strain evidence="20">NKZ352</strain>
    </source>
</reference>
<dbReference type="PANTHER" id="PTHR12197:SF251">
    <property type="entry name" value="EG:BACR7C10.4 PROTEIN"/>
    <property type="match status" value="1"/>
</dbReference>
<feature type="region of interest" description="Disordered" evidence="17">
    <location>
        <begin position="772"/>
        <end position="825"/>
    </location>
</feature>
<keyword evidence="11 16" id="KW-0906">Nuclear pore complex</keyword>
<evidence type="ECO:0000259" key="19">
    <source>
        <dbReference type="PROSITE" id="PS51472"/>
    </source>
</evidence>
<evidence type="ECO:0000256" key="12">
    <source>
        <dbReference type="ARBA" id="ARBA00023242"/>
    </source>
</evidence>
<evidence type="ECO:0000256" key="14">
    <source>
        <dbReference type="ARBA" id="ARBA00030250"/>
    </source>
</evidence>
<keyword evidence="12 16" id="KW-0539">Nucleus</keyword>
<keyword evidence="4 16" id="KW-0813">Transport</keyword>
<dbReference type="SUPFAM" id="SSF144232">
    <property type="entry name" value="HIT/MYND zinc finger-like"/>
    <property type="match status" value="1"/>
</dbReference>
<dbReference type="OrthoDB" id="10015491at2759"/>
<dbReference type="Gene3D" id="6.10.140.2220">
    <property type="match status" value="1"/>
</dbReference>
<feature type="domain" description="RRM Nup35-type" evidence="19">
    <location>
        <begin position="183"/>
        <end position="263"/>
    </location>
</feature>
<evidence type="ECO:0000256" key="10">
    <source>
        <dbReference type="ARBA" id="ARBA00023010"/>
    </source>
</evidence>
<evidence type="ECO:0000256" key="9">
    <source>
        <dbReference type="ARBA" id="ARBA00022927"/>
    </source>
</evidence>
<dbReference type="Gene3D" id="3.30.70.330">
    <property type="match status" value="1"/>
</dbReference>
<evidence type="ECO:0000256" key="8">
    <source>
        <dbReference type="ARBA" id="ARBA00022833"/>
    </source>
</evidence>
<dbReference type="AlphaFoldDB" id="A0A8S1HY12"/>
<dbReference type="PROSITE" id="PS01360">
    <property type="entry name" value="ZF_MYND_1"/>
    <property type="match status" value="1"/>
</dbReference>
<proteinExistence type="inferred from homology"/>
<evidence type="ECO:0000256" key="4">
    <source>
        <dbReference type="ARBA" id="ARBA00022448"/>
    </source>
</evidence>
<dbReference type="InterPro" id="IPR046341">
    <property type="entry name" value="SET_dom_sf"/>
</dbReference>
<comment type="similarity">
    <text evidence="2">Belongs to the Nup35 family.</text>
</comment>
<evidence type="ECO:0000256" key="5">
    <source>
        <dbReference type="ARBA" id="ARBA00022723"/>
    </source>
</evidence>
<dbReference type="SUPFAM" id="SSF82199">
    <property type="entry name" value="SET domain"/>
    <property type="match status" value="1"/>
</dbReference>
<dbReference type="Gene3D" id="2.170.270.10">
    <property type="entry name" value="SET domain"/>
    <property type="match status" value="1"/>
</dbReference>
<evidence type="ECO:0000256" key="6">
    <source>
        <dbReference type="ARBA" id="ARBA00022771"/>
    </source>
</evidence>
<organism evidence="20 21">
    <name type="scientific">Caenorhabditis auriculariae</name>
    <dbReference type="NCBI Taxonomy" id="2777116"/>
    <lineage>
        <taxon>Eukaryota</taxon>
        <taxon>Metazoa</taxon>
        <taxon>Ecdysozoa</taxon>
        <taxon>Nematoda</taxon>
        <taxon>Chromadorea</taxon>
        <taxon>Rhabditida</taxon>
        <taxon>Rhabditina</taxon>
        <taxon>Rhabditomorpha</taxon>
        <taxon>Rhabditoidea</taxon>
        <taxon>Rhabditidae</taxon>
        <taxon>Peloderinae</taxon>
        <taxon>Caenorhabditis</taxon>
    </lineage>
</organism>
<dbReference type="InterPro" id="IPR007846">
    <property type="entry name" value="RRM_NUP35_dom"/>
</dbReference>
<dbReference type="PROSITE" id="PS51472">
    <property type="entry name" value="RRM_NUP35"/>
    <property type="match status" value="1"/>
</dbReference>
<evidence type="ECO:0000259" key="18">
    <source>
        <dbReference type="PROSITE" id="PS50865"/>
    </source>
</evidence>
<dbReference type="SUPFAM" id="SSF54928">
    <property type="entry name" value="RNA-binding domain, RBD"/>
    <property type="match status" value="1"/>
</dbReference>
<dbReference type="InterPro" id="IPR002893">
    <property type="entry name" value="Znf_MYND"/>
</dbReference>
<dbReference type="InterPro" id="IPR035979">
    <property type="entry name" value="RBD_domain_sf"/>
</dbReference>
<evidence type="ECO:0000256" key="2">
    <source>
        <dbReference type="ARBA" id="ARBA00009454"/>
    </source>
</evidence>
<keyword evidence="9" id="KW-0653">Protein transport</keyword>